<dbReference type="PANTHER" id="PTHR46530:SF1">
    <property type="entry name" value="PROTEIN MONO-ADP-RIBOSYLTRANSFERASE PARP4"/>
    <property type="match status" value="1"/>
</dbReference>
<gene>
    <name evidence="3" type="primary">Parp4-001</name>
</gene>
<dbReference type="InterPro" id="IPR031273">
    <property type="entry name" value="PARP4"/>
</dbReference>
<dbReference type="AlphaFoldDB" id="A0A6F9DMK3"/>
<dbReference type="EMBL" id="LR788805">
    <property type="protein sequence ID" value="CAB3264667.1"/>
    <property type="molecule type" value="mRNA"/>
</dbReference>
<evidence type="ECO:0000256" key="1">
    <source>
        <dbReference type="SAM" id="MobiDB-lite"/>
    </source>
</evidence>
<dbReference type="PANTHER" id="PTHR46530">
    <property type="entry name" value="PROTEIN MONO-ADP-RIBOSYLTRANSFERASE PARP4"/>
    <property type="match status" value="1"/>
</dbReference>
<organism evidence="3">
    <name type="scientific">Phallusia mammillata</name>
    <dbReference type="NCBI Taxonomy" id="59560"/>
    <lineage>
        <taxon>Eukaryota</taxon>
        <taxon>Metazoa</taxon>
        <taxon>Chordata</taxon>
        <taxon>Tunicata</taxon>
        <taxon>Ascidiacea</taxon>
        <taxon>Phlebobranchia</taxon>
        <taxon>Ascidiidae</taxon>
        <taxon>Phallusia</taxon>
    </lineage>
</organism>
<proteinExistence type="evidence at transcript level"/>
<evidence type="ECO:0000259" key="2">
    <source>
        <dbReference type="Pfam" id="PF26156"/>
    </source>
</evidence>
<dbReference type="InterPro" id="IPR058904">
    <property type="entry name" value="PARP4_MVP-ID"/>
</dbReference>
<name>A0A6F9DMK3_9ASCI</name>
<dbReference type="GO" id="GO:0005737">
    <property type="term" value="C:cytoplasm"/>
    <property type="evidence" value="ECO:0007669"/>
    <property type="project" value="TreeGrafter"/>
</dbReference>
<dbReference type="GO" id="GO:0003950">
    <property type="term" value="F:NAD+ poly-ADP-ribosyltransferase activity"/>
    <property type="evidence" value="ECO:0007669"/>
    <property type="project" value="InterPro"/>
</dbReference>
<feature type="domain" description="PARP4 MVP-ID C-terminal" evidence="2">
    <location>
        <begin position="408"/>
        <end position="442"/>
    </location>
</feature>
<sequence>MSLETVTKTPPPLPERFKACMLSPQTKKQAACLPPRLVPQSNLLARKHDALRVGGGDLNKAAAMRSSFQATRFDSFSMQMPANTGDATELSKETIEPLCDEDESFSSHDSNFSNEAETLEPPKSPPKTLPKTADPPRSFKTDKRRARSETIKSYQKLKSVQTFFTQALSRDLEPPAPPRPHPSLSANRKSLETVTKTETALQAHYSAKTKNRASLRSAQSGPQSNLFARNRDALPGGLRVRVGGGKTIARRSSHHATRLDSLSMQMPDNTDDDADIIKTYLSLYEEKENELADVLATRLCLKRIRPASKPKTIESVLQKERLYEAINNYIEKESSFPWAHAPLLNVVLKKNEALLKILKEAGASSLGPNVFNALYEMVRVAVIAKVLKELNCKNDDVKDKQRQKIVSTQMTWLKKMDSIYPSLYSRLELGKDWEDAANNILQTLLAGLKPEKAINDLFFSFE</sequence>
<dbReference type="Pfam" id="PF26156">
    <property type="entry name" value="PARP4_MVP-ID"/>
    <property type="match status" value="1"/>
</dbReference>
<protein>
    <submittedName>
        <fullName evidence="3">Poly [ADP-ribose] polymerase 4</fullName>
    </submittedName>
</protein>
<feature type="region of interest" description="Disordered" evidence="1">
    <location>
        <begin position="101"/>
        <end position="151"/>
    </location>
</feature>
<feature type="compositionally biased region" description="Polar residues" evidence="1">
    <location>
        <begin position="214"/>
        <end position="227"/>
    </location>
</feature>
<reference evidence="3" key="1">
    <citation type="submission" date="2020-04" db="EMBL/GenBank/DDBJ databases">
        <authorList>
            <person name="Neveu A P."/>
        </authorList>
    </citation>
    <scope>NUCLEOTIDE SEQUENCE</scope>
    <source>
        <tissue evidence="3">Whole embryo</tissue>
    </source>
</reference>
<accession>A0A6F9DMK3</accession>
<feature type="compositionally biased region" description="Polar residues" evidence="1">
    <location>
        <begin position="107"/>
        <end position="116"/>
    </location>
</feature>
<feature type="region of interest" description="Disordered" evidence="1">
    <location>
        <begin position="205"/>
        <end position="232"/>
    </location>
</feature>
<feature type="region of interest" description="Disordered" evidence="1">
    <location>
        <begin position="170"/>
        <end position="190"/>
    </location>
</feature>
<evidence type="ECO:0000313" key="3">
    <source>
        <dbReference type="EMBL" id="CAB3264667.1"/>
    </source>
</evidence>